<dbReference type="SMART" id="SM00353">
    <property type="entry name" value="HLH"/>
    <property type="match status" value="1"/>
</dbReference>
<evidence type="ECO:0000256" key="5">
    <source>
        <dbReference type="ARBA" id="ARBA00023163"/>
    </source>
</evidence>
<keyword evidence="6" id="KW-0539">Nucleus</keyword>
<accession>A0A4S8IE26</accession>
<proteinExistence type="inferred from homology"/>
<dbReference type="InterPro" id="IPR011598">
    <property type="entry name" value="bHLH_dom"/>
</dbReference>
<dbReference type="Proteomes" id="UP000317650">
    <property type="component" value="Chromosome 2"/>
</dbReference>
<dbReference type="GO" id="GO:0046983">
    <property type="term" value="F:protein dimerization activity"/>
    <property type="evidence" value="ECO:0007669"/>
    <property type="project" value="InterPro"/>
</dbReference>
<name>A0A4S8IE26_MUSBA</name>
<dbReference type="GO" id="GO:0000981">
    <property type="term" value="F:DNA-binding transcription factor activity, RNA polymerase II-specific"/>
    <property type="evidence" value="ECO:0007669"/>
    <property type="project" value="TreeGrafter"/>
</dbReference>
<keyword evidence="5" id="KW-0804">Transcription</keyword>
<dbReference type="Pfam" id="PF00010">
    <property type="entry name" value="HLH"/>
    <property type="match status" value="1"/>
</dbReference>
<dbReference type="EMBL" id="PYDT01000011">
    <property type="protein sequence ID" value="THU45914.1"/>
    <property type="molecule type" value="Genomic_DNA"/>
</dbReference>
<keyword evidence="3" id="KW-0805">Transcription regulation</keyword>
<dbReference type="PANTHER" id="PTHR11969:SF54">
    <property type="entry name" value="MAD-LIKE PROTEIN 1"/>
    <property type="match status" value="1"/>
</dbReference>
<evidence type="ECO:0000313" key="9">
    <source>
        <dbReference type="Proteomes" id="UP000317650"/>
    </source>
</evidence>
<dbReference type="PANTHER" id="PTHR11969">
    <property type="entry name" value="MAX DIMERIZATION, MAD"/>
    <property type="match status" value="1"/>
</dbReference>
<dbReference type="InterPro" id="IPR036638">
    <property type="entry name" value="HLH_DNA-bd_sf"/>
</dbReference>
<evidence type="ECO:0000259" key="7">
    <source>
        <dbReference type="PROSITE" id="PS50888"/>
    </source>
</evidence>
<dbReference type="AlphaFoldDB" id="A0A4S8IE26"/>
<dbReference type="GO" id="GO:0000978">
    <property type="term" value="F:RNA polymerase II cis-regulatory region sequence-specific DNA binding"/>
    <property type="evidence" value="ECO:0007669"/>
    <property type="project" value="TreeGrafter"/>
</dbReference>
<evidence type="ECO:0000256" key="3">
    <source>
        <dbReference type="ARBA" id="ARBA00023015"/>
    </source>
</evidence>
<evidence type="ECO:0000256" key="1">
    <source>
        <dbReference type="ARBA" id="ARBA00004123"/>
    </source>
</evidence>
<comment type="similarity">
    <text evidence="2">Belongs to the bHLH protein family.</text>
</comment>
<keyword evidence="9" id="KW-1185">Reference proteome</keyword>
<organism evidence="8 9">
    <name type="scientific">Musa balbisiana</name>
    <name type="common">Banana</name>
    <dbReference type="NCBI Taxonomy" id="52838"/>
    <lineage>
        <taxon>Eukaryota</taxon>
        <taxon>Viridiplantae</taxon>
        <taxon>Streptophyta</taxon>
        <taxon>Embryophyta</taxon>
        <taxon>Tracheophyta</taxon>
        <taxon>Spermatophyta</taxon>
        <taxon>Magnoliopsida</taxon>
        <taxon>Liliopsida</taxon>
        <taxon>Zingiberales</taxon>
        <taxon>Musaceae</taxon>
        <taxon>Musa</taxon>
    </lineage>
</organism>
<evidence type="ECO:0000313" key="8">
    <source>
        <dbReference type="EMBL" id="THU45914.1"/>
    </source>
</evidence>
<dbReference type="Gene3D" id="4.10.280.10">
    <property type="entry name" value="Helix-loop-helix DNA-binding domain"/>
    <property type="match status" value="1"/>
</dbReference>
<evidence type="ECO:0000256" key="2">
    <source>
        <dbReference type="ARBA" id="ARBA00005510"/>
    </source>
</evidence>
<dbReference type="GO" id="GO:0005634">
    <property type="term" value="C:nucleus"/>
    <property type="evidence" value="ECO:0007669"/>
    <property type="project" value="UniProtKB-SubCell"/>
</dbReference>
<dbReference type="SUPFAM" id="SSF47459">
    <property type="entry name" value="HLH, helix-loop-helix DNA-binding domain"/>
    <property type="match status" value="1"/>
</dbReference>
<comment type="subcellular location">
    <subcellularLocation>
        <location evidence="1">Nucleus</location>
    </subcellularLocation>
</comment>
<evidence type="ECO:0000256" key="4">
    <source>
        <dbReference type="ARBA" id="ARBA00023125"/>
    </source>
</evidence>
<comment type="caution">
    <text evidence="8">The sequence shown here is derived from an EMBL/GenBank/DDBJ whole genome shotgun (WGS) entry which is preliminary data.</text>
</comment>
<feature type="domain" description="BHLH" evidence="7">
    <location>
        <begin position="51"/>
        <end position="102"/>
    </location>
</feature>
<protein>
    <recommendedName>
        <fullName evidence="7">BHLH domain-containing protein</fullName>
    </recommendedName>
</protein>
<evidence type="ECO:0000256" key="6">
    <source>
        <dbReference type="ARBA" id="ARBA00023242"/>
    </source>
</evidence>
<gene>
    <name evidence="8" type="ORF">C4D60_Mb02t22990</name>
</gene>
<reference evidence="8 9" key="1">
    <citation type="journal article" date="2019" name="Nat. Plants">
        <title>Genome sequencing of Musa balbisiana reveals subgenome evolution and function divergence in polyploid bananas.</title>
        <authorList>
            <person name="Yao X."/>
        </authorList>
    </citation>
    <scope>NUCLEOTIDE SEQUENCE [LARGE SCALE GENOMIC DNA]</scope>
    <source>
        <strain evidence="9">cv. DH-PKW</strain>
        <tissue evidence="8">Leaves</tissue>
    </source>
</reference>
<dbReference type="PROSITE" id="PS50888">
    <property type="entry name" value="BHLH"/>
    <property type="match status" value="1"/>
</dbReference>
<keyword evidence="4" id="KW-0238">DNA-binding</keyword>
<sequence length="291" mass="32858">MEDDKAVVQECDPSCSSAQNLHGGVGEVMEVAGRRKRRRGRSIKNRDEVESQRMTHISVERNRRRQMNEYLAVLRSLMPSFYVQRGDQASIVAGAINYVKELEQLLRSMEVEKRLKRRTDAAGVVSAFAGFFSFPQYSSFFSGGGGGNGNDDNSGISHCGAFYCNTDEIENKTATANIEVTMLESHANLKLLSRRRPRQLLRLVAGLQSLRLVPLHLNVTSVDRIVMYSFSLKVYRALRLQSTSLRFRISSEPALFGFDRQVEDDCRCTSADEIAEAIHRMLIRIEEEANL</sequence>